<feature type="domain" description="DUF218" evidence="2">
    <location>
        <begin position="104"/>
        <end position="248"/>
    </location>
</feature>
<feature type="transmembrane region" description="Helical" evidence="1">
    <location>
        <begin position="7"/>
        <end position="28"/>
    </location>
</feature>
<gene>
    <name evidence="3" type="ORF">SAMN05444373_100127</name>
</gene>
<dbReference type="InterPro" id="IPR003848">
    <property type="entry name" value="DUF218"/>
</dbReference>
<feature type="transmembrane region" description="Helical" evidence="1">
    <location>
        <begin position="34"/>
        <end position="56"/>
    </location>
</feature>
<evidence type="ECO:0000259" key="2">
    <source>
        <dbReference type="Pfam" id="PF02698"/>
    </source>
</evidence>
<dbReference type="GO" id="GO:0043164">
    <property type="term" value="P:Gram-negative-bacterium-type cell wall biogenesis"/>
    <property type="evidence" value="ECO:0007669"/>
    <property type="project" value="TreeGrafter"/>
</dbReference>
<protein>
    <submittedName>
        <fullName evidence="3">Uncharacterized SAM-binding protein YcdF, DUF218 family</fullName>
    </submittedName>
</protein>
<organism evidence="3 4">
    <name type="scientific">Thermoclostridium caenicola</name>
    <dbReference type="NCBI Taxonomy" id="659425"/>
    <lineage>
        <taxon>Bacteria</taxon>
        <taxon>Bacillati</taxon>
        <taxon>Bacillota</taxon>
        <taxon>Clostridia</taxon>
        <taxon>Eubacteriales</taxon>
        <taxon>Oscillospiraceae</taxon>
        <taxon>Thermoclostridium</taxon>
    </lineage>
</organism>
<feature type="transmembrane region" description="Helical" evidence="1">
    <location>
        <begin position="68"/>
        <end position="90"/>
    </location>
</feature>
<dbReference type="GO" id="GO:0005886">
    <property type="term" value="C:plasma membrane"/>
    <property type="evidence" value="ECO:0007669"/>
    <property type="project" value="TreeGrafter"/>
</dbReference>
<dbReference type="PANTHER" id="PTHR30336:SF4">
    <property type="entry name" value="ENVELOPE BIOGENESIS FACTOR ELYC"/>
    <property type="match status" value="1"/>
</dbReference>
<accession>A0A1M6AG91</accession>
<evidence type="ECO:0000256" key="1">
    <source>
        <dbReference type="SAM" id="Phobius"/>
    </source>
</evidence>
<sequence length="258" mass="28630">MDKKRLFSVLFTVLGALLILDSAFTWYYVRNVNLGIVLPGLIGLVLIAAAFKMAFVERPVLKSKRLRTLLRVILIVCLAIFVLVEGLIIADPLLHRAELAGKVDYLLVLGCGIWPDGRPTLSLINRLDEAVAYYRANPHVTIIVSGGQGADEPMPEADAMAKYLIDAGIPEDAILRETRSTSTMENFRYSRALIGAEPGETVRLVFVTSDFHVLRARILAKRNGFEAYAIPAPTPSVIVLNSYLREFFAFIKSMLLDH</sequence>
<dbReference type="OrthoDB" id="9782395at2"/>
<name>A0A1M6AG91_9FIRM</name>
<dbReference type="Pfam" id="PF02698">
    <property type="entry name" value="DUF218"/>
    <property type="match status" value="1"/>
</dbReference>
<dbReference type="InterPro" id="IPR014729">
    <property type="entry name" value="Rossmann-like_a/b/a_fold"/>
</dbReference>
<dbReference type="InterPro" id="IPR051599">
    <property type="entry name" value="Cell_Envelope_Assoc"/>
</dbReference>
<dbReference type="CDD" id="cd06259">
    <property type="entry name" value="YdcF-like"/>
    <property type="match status" value="1"/>
</dbReference>
<evidence type="ECO:0000313" key="4">
    <source>
        <dbReference type="Proteomes" id="UP000324781"/>
    </source>
</evidence>
<dbReference type="PANTHER" id="PTHR30336">
    <property type="entry name" value="INNER MEMBRANE PROTEIN, PROBABLE PERMEASE"/>
    <property type="match status" value="1"/>
</dbReference>
<keyword evidence="1" id="KW-0812">Transmembrane</keyword>
<proteinExistence type="predicted"/>
<dbReference type="Proteomes" id="UP000324781">
    <property type="component" value="Unassembled WGS sequence"/>
</dbReference>
<evidence type="ECO:0000313" key="3">
    <source>
        <dbReference type="EMBL" id="SHI35442.1"/>
    </source>
</evidence>
<dbReference type="EMBL" id="FQZP01000001">
    <property type="protein sequence ID" value="SHI35442.1"/>
    <property type="molecule type" value="Genomic_DNA"/>
</dbReference>
<dbReference type="AlphaFoldDB" id="A0A1M6AG91"/>
<reference evidence="3 4" key="1">
    <citation type="submission" date="2016-11" db="EMBL/GenBank/DDBJ databases">
        <authorList>
            <person name="Varghese N."/>
            <person name="Submissions S."/>
        </authorList>
    </citation>
    <scope>NUCLEOTIDE SEQUENCE [LARGE SCALE GENOMIC DNA]</scope>
    <source>
        <strain evidence="3 4">DSM 19027</strain>
    </source>
</reference>
<dbReference type="RefSeq" id="WP_149677317.1">
    <property type="nucleotide sequence ID" value="NZ_FQZP01000001.1"/>
</dbReference>
<dbReference type="Gene3D" id="3.40.50.620">
    <property type="entry name" value="HUPs"/>
    <property type="match status" value="1"/>
</dbReference>
<keyword evidence="1" id="KW-1133">Transmembrane helix</keyword>
<keyword evidence="1" id="KW-0472">Membrane</keyword>
<dbReference type="GO" id="GO:0000270">
    <property type="term" value="P:peptidoglycan metabolic process"/>
    <property type="evidence" value="ECO:0007669"/>
    <property type="project" value="TreeGrafter"/>
</dbReference>
<keyword evidence="4" id="KW-1185">Reference proteome</keyword>